<sequence length="62" mass="6024">MLIVGLQRWSQDGGNGGAGKGEKIVSGGDFKSGGFGGSGGAGGRAKPLCDSFIAGVAVMVRP</sequence>
<gene>
    <name evidence="1" type="ORF">TSUD_240790</name>
</gene>
<dbReference type="EMBL" id="BCLP01047765">
    <property type="protein sequence ID" value="GAU10115.1"/>
    <property type="molecule type" value="Genomic_DNA"/>
</dbReference>
<reference evidence="2" key="1">
    <citation type="journal article" date="2017" name="Front. Plant Sci.">
        <title>Climate Clever Clovers: New Paradigm to Reduce the Environmental Footprint of Ruminants by Breeding Low Methanogenic Forages Utilizing Haplotype Variation.</title>
        <authorList>
            <person name="Kaur P."/>
            <person name="Appels R."/>
            <person name="Bayer P.E."/>
            <person name="Keeble-Gagnere G."/>
            <person name="Wang J."/>
            <person name="Hirakawa H."/>
            <person name="Shirasawa K."/>
            <person name="Vercoe P."/>
            <person name="Stefanova K."/>
            <person name="Durmic Z."/>
            <person name="Nichols P."/>
            <person name="Revell C."/>
            <person name="Isobe S.N."/>
            <person name="Edwards D."/>
            <person name="Erskine W."/>
        </authorList>
    </citation>
    <scope>NUCLEOTIDE SEQUENCE [LARGE SCALE GENOMIC DNA]</scope>
    <source>
        <strain evidence="2">cv. Daliak</strain>
    </source>
</reference>
<accession>A0A1B5Z7N1</accession>
<protein>
    <submittedName>
        <fullName evidence="1">Uncharacterized protein</fullName>
    </submittedName>
</protein>
<keyword evidence="2" id="KW-1185">Reference proteome</keyword>
<dbReference type="Proteomes" id="UP000242715">
    <property type="component" value="Unassembled WGS sequence"/>
</dbReference>
<proteinExistence type="predicted"/>
<organism evidence="1 2">
    <name type="scientific">Trifolium subterraneum</name>
    <name type="common">Subterranean clover</name>
    <dbReference type="NCBI Taxonomy" id="3900"/>
    <lineage>
        <taxon>Eukaryota</taxon>
        <taxon>Viridiplantae</taxon>
        <taxon>Streptophyta</taxon>
        <taxon>Embryophyta</taxon>
        <taxon>Tracheophyta</taxon>
        <taxon>Spermatophyta</taxon>
        <taxon>Magnoliopsida</taxon>
        <taxon>eudicotyledons</taxon>
        <taxon>Gunneridae</taxon>
        <taxon>Pentapetalae</taxon>
        <taxon>rosids</taxon>
        <taxon>fabids</taxon>
        <taxon>Fabales</taxon>
        <taxon>Fabaceae</taxon>
        <taxon>Papilionoideae</taxon>
        <taxon>50 kb inversion clade</taxon>
        <taxon>NPAAA clade</taxon>
        <taxon>Hologalegina</taxon>
        <taxon>IRL clade</taxon>
        <taxon>Trifolieae</taxon>
        <taxon>Trifolium</taxon>
    </lineage>
</organism>
<evidence type="ECO:0000313" key="1">
    <source>
        <dbReference type="EMBL" id="GAU10115.1"/>
    </source>
</evidence>
<dbReference type="AlphaFoldDB" id="A0A1B5Z7N1"/>
<name>A0A1B5Z7N1_TRISU</name>
<evidence type="ECO:0000313" key="2">
    <source>
        <dbReference type="Proteomes" id="UP000242715"/>
    </source>
</evidence>
<comment type="caution">
    <text evidence="1">The sequence shown here is derived from an EMBL/GenBank/DDBJ whole genome shotgun (WGS) entry which is preliminary data.</text>
</comment>